<protein>
    <submittedName>
        <fullName evidence="2">3-hydroxyacyl-CoA dehydrogenase NAD-binding protein</fullName>
    </submittedName>
</protein>
<proteinExistence type="predicted"/>
<evidence type="ECO:0000256" key="1">
    <source>
        <dbReference type="SAM" id="MobiDB-lite"/>
    </source>
</evidence>
<reference evidence="2" key="1">
    <citation type="submission" date="2013-08" db="EMBL/GenBank/DDBJ databases">
        <authorList>
            <person name="Mendez C."/>
            <person name="Richter M."/>
            <person name="Ferrer M."/>
            <person name="Sanchez J."/>
        </authorList>
    </citation>
    <scope>NUCLEOTIDE SEQUENCE</scope>
</reference>
<reference evidence="2" key="2">
    <citation type="journal article" date="2014" name="ISME J.">
        <title>Microbial stratification in low pH oxic and suboxic macroscopic growths along an acid mine drainage.</title>
        <authorList>
            <person name="Mendez-Garcia C."/>
            <person name="Mesa V."/>
            <person name="Sprenger R.R."/>
            <person name="Richter M."/>
            <person name="Diez M.S."/>
            <person name="Solano J."/>
            <person name="Bargiela R."/>
            <person name="Golyshina O.V."/>
            <person name="Manteca A."/>
            <person name="Ramos J.L."/>
            <person name="Gallego J.R."/>
            <person name="Llorente I."/>
            <person name="Martins Dos Santos V.A."/>
            <person name="Jensen O.N."/>
            <person name="Pelaez A.I."/>
            <person name="Sanchez J."/>
            <person name="Ferrer M."/>
        </authorList>
    </citation>
    <scope>NUCLEOTIDE SEQUENCE</scope>
</reference>
<comment type="caution">
    <text evidence="2">The sequence shown here is derived from an EMBL/GenBank/DDBJ whole genome shotgun (WGS) entry which is preliminary data.</text>
</comment>
<dbReference type="Gene3D" id="3.90.226.10">
    <property type="entry name" value="2-enoyl-CoA Hydratase, Chain A, domain 1"/>
    <property type="match status" value="1"/>
</dbReference>
<feature type="compositionally biased region" description="Gly residues" evidence="1">
    <location>
        <begin position="254"/>
        <end position="263"/>
    </location>
</feature>
<feature type="compositionally biased region" description="Basic residues" evidence="1">
    <location>
        <begin position="307"/>
        <end position="316"/>
    </location>
</feature>
<dbReference type="InterPro" id="IPR008927">
    <property type="entry name" value="6-PGluconate_DH-like_C_sf"/>
</dbReference>
<dbReference type="SUPFAM" id="SSF48179">
    <property type="entry name" value="6-phosphogluconate dehydrogenase C-terminal domain-like"/>
    <property type="match status" value="1"/>
</dbReference>
<feature type="non-terminal residue" evidence="2">
    <location>
        <position position="1"/>
    </location>
</feature>
<dbReference type="SUPFAM" id="SSF52096">
    <property type="entry name" value="ClpP/crotonase"/>
    <property type="match status" value="1"/>
</dbReference>
<feature type="region of interest" description="Disordered" evidence="1">
    <location>
        <begin position="246"/>
        <end position="316"/>
    </location>
</feature>
<evidence type="ECO:0000313" key="2">
    <source>
        <dbReference type="EMBL" id="EQD39774.1"/>
    </source>
</evidence>
<sequence>PTDELAAMLAIKDARKNYAKLRASSDAQAQFLWAVFRDLFHYTAYHLADIAATARDVDFAIRWGYGWKLGPFETWQAAGWQQIAKWIAEDIAAGKAMSKAPLPAWVTDGRTGVHGSDGSFAPKSGKHLPRSTHPVYQRQIYPDALLGERFDQGTTLWENAGVRLWTLGDDLGIVSFKTKMHTVNDAVLDGVQEAITRAERELQALVLWQSSEPFSAGADLKGALGLLQAGKVDAFAGHDRQLPGHQHAHQVRAGAGGRGGARAGAGRRLRVPDAQRAHRGRAGELHRAGRGRRGSAAGRRWPQGNRRALRAAGRRR</sequence>
<name>T1AFG6_9ZZZZ</name>
<dbReference type="AlphaFoldDB" id="T1AFG6"/>
<dbReference type="Gene3D" id="1.10.1040.50">
    <property type="match status" value="1"/>
</dbReference>
<accession>T1AFG6</accession>
<organism evidence="2">
    <name type="scientific">mine drainage metagenome</name>
    <dbReference type="NCBI Taxonomy" id="410659"/>
    <lineage>
        <taxon>unclassified sequences</taxon>
        <taxon>metagenomes</taxon>
        <taxon>ecological metagenomes</taxon>
    </lineage>
</organism>
<gene>
    <name evidence="2" type="ORF">B1B_15236</name>
</gene>
<feature type="compositionally biased region" description="Basic and acidic residues" evidence="1">
    <location>
        <begin position="270"/>
        <end position="287"/>
    </location>
</feature>
<dbReference type="EMBL" id="AUZY01010122">
    <property type="protein sequence ID" value="EQD39774.1"/>
    <property type="molecule type" value="Genomic_DNA"/>
</dbReference>
<dbReference type="InterPro" id="IPR029045">
    <property type="entry name" value="ClpP/crotonase-like_dom_sf"/>
</dbReference>